<evidence type="ECO:0008006" key="2">
    <source>
        <dbReference type="Google" id="ProtNLM"/>
    </source>
</evidence>
<dbReference type="EMBL" id="MN740018">
    <property type="protein sequence ID" value="QHT84504.1"/>
    <property type="molecule type" value="Genomic_DNA"/>
</dbReference>
<organism evidence="1">
    <name type="scientific">viral metagenome</name>
    <dbReference type="NCBI Taxonomy" id="1070528"/>
    <lineage>
        <taxon>unclassified sequences</taxon>
        <taxon>metagenomes</taxon>
        <taxon>organismal metagenomes</taxon>
    </lineage>
</organism>
<evidence type="ECO:0000313" key="1">
    <source>
        <dbReference type="EMBL" id="QHT84504.1"/>
    </source>
</evidence>
<accession>A0A6C0HVI5</accession>
<proteinExistence type="predicted"/>
<sequence>MITLIYYMIIMRKFINIIIHKIIYNKLMTDLKCPYDDVAKNYVIPTGKWLEAINKLKIDDINTSGTIIISELLEKEKVLVKVTTNKNVKLRDINQKIKGLPNFVYTFCVFFCNDYLDVILRNKEFCKLSTAKYKVTLEIMKFYNGGSITKHTINLKQFKLILKQLVLAQINLFRKNGITHNDIHSGNILIHKHSGKVELNYAYLEIPEKIISEFEFILSDYDKCVQFHPNNINENGYDEVEMNVSEVLDDLIQYTLLFNIIRTIKILLEKLNKDEKELLSRLFLEFEEKYQERYYHRERELLNKYLDSLKNKDVLLPFREYIKNSSNNCLNYFTKYYNQ</sequence>
<reference evidence="1" key="1">
    <citation type="journal article" date="2020" name="Nature">
        <title>Giant virus diversity and host interactions through global metagenomics.</title>
        <authorList>
            <person name="Schulz F."/>
            <person name="Roux S."/>
            <person name="Paez-Espino D."/>
            <person name="Jungbluth S."/>
            <person name="Walsh D.A."/>
            <person name="Denef V.J."/>
            <person name="McMahon K.D."/>
            <person name="Konstantinidis K.T."/>
            <person name="Eloe-Fadrosh E.A."/>
            <person name="Kyrpides N.C."/>
            <person name="Woyke T."/>
        </authorList>
    </citation>
    <scope>NUCLEOTIDE SEQUENCE</scope>
    <source>
        <strain evidence="1">GVMAG-M-3300023184-177</strain>
    </source>
</reference>
<dbReference type="AlphaFoldDB" id="A0A6C0HVI5"/>
<dbReference type="InterPro" id="IPR011009">
    <property type="entry name" value="Kinase-like_dom_sf"/>
</dbReference>
<name>A0A6C0HVI5_9ZZZZ</name>
<protein>
    <recommendedName>
        <fullName evidence="2">Protein kinase domain-containing protein</fullName>
    </recommendedName>
</protein>
<dbReference type="SUPFAM" id="SSF56112">
    <property type="entry name" value="Protein kinase-like (PK-like)"/>
    <property type="match status" value="1"/>
</dbReference>